<dbReference type="Proteomes" id="UP001203687">
    <property type="component" value="Unassembled WGS sequence"/>
</dbReference>
<dbReference type="RefSeq" id="WP_204344422.1">
    <property type="nucleotide sequence ID" value="NZ_JACNMJ010000001.1"/>
</dbReference>
<organism evidence="2 3">
    <name type="scientific">Psychroserpens algicola</name>
    <dbReference type="NCBI Taxonomy" id="1719034"/>
    <lineage>
        <taxon>Bacteria</taxon>
        <taxon>Pseudomonadati</taxon>
        <taxon>Bacteroidota</taxon>
        <taxon>Flavobacteriia</taxon>
        <taxon>Flavobacteriales</taxon>
        <taxon>Flavobacteriaceae</taxon>
        <taxon>Psychroserpens</taxon>
    </lineage>
</organism>
<feature type="chain" id="PRO_5045724149" description="Lipoprotein" evidence="1">
    <location>
        <begin position="23"/>
        <end position="136"/>
    </location>
</feature>
<accession>A0ABT0HCW6</accession>
<evidence type="ECO:0000313" key="3">
    <source>
        <dbReference type="Proteomes" id="UP001203687"/>
    </source>
</evidence>
<comment type="caution">
    <text evidence="2">The sequence shown here is derived from an EMBL/GenBank/DDBJ whole genome shotgun (WGS) entry which is preliminary data.</text>
</comment>
<keyword evidence="3" id="KW-1185">Reference proteome</keyword>
<proteinExistence type="predicted"/>
<protein>
    <recommendedName>
        <fullName evidence="4">Lipoprotein</fullName>
    </recommendedName>
</protein>
<reference evidence="2" key="1">
    <citation type="submission" date="2022-04" db="EMBL/GenBank/DDBJ databases">
        <authorList>
            <person name="Ren T."/>
        </authorList>
    </citation>
    <scope>NUCLEOTIDE SEQUENCE</scope>
    <source>
        <strain evidence="2">F63249</strain>
    </source>
</reference>
<feature type="signal peptide" evidence="1">
    <location>
        <begin position="1"/>
        <end position="22"/>
    </location>
</feature>
<dbReference type="EMBL" id="JALPQF010000023">
    <property type="protein sequence ID" value="MCK8482207.1"/>
    <property type="molecule type" value="Genomic_DNA"/>
</dbReference>
<name>A0ABT0HCW6_9FLAO</name>
<dbReference type="PROSITE" id="PS51257">
    <property type="entry name" value="PROKAR_LIPOPROTEIN"/>
    <property type="match status" value="1"/>
</dbReference>
<evidence type="ECO:0008006" key="4">
    <source>
        <dbReference type="Google" id="ProtNLM"/>
    </source>
</evidence>
<gene>
    <name evidence="2" type="ORF">MUY34_16370</name>
</gene>
<evidence type="ECO:0000313" key="2">
    <source>
        <dbReference type="EMBL" id="MCK8482207.1"/>
    </source>
</evidence>
<evidence type="ECO:0000256" key="1">
    <source>
        <dbReference type="SAM" id="SignalP"/>
    </source>
</evidence>
<keyword evidence="1" id="KW-0732">Signal</keyword>
<sequence>MKKIFLLSFLMLSLFSCSVEDSAPNFYYEVLPIESVDIPDSFEFGNVHEIKLTYFRPSGCHVFNNFFYETDLNQRTVAIITTVLPDTDCNQEAVLEEVAFNFEVNSTGPYTFRFWLGVDENGNDTYYIVEVPVDDQ</sequence>